<gene>
    <name evidence="7" type="ORF">B0H15DRAFT_896792</name>
</gene>
<keyword evidence="8" id="KW-1185">Reference proteome</keyword>
<protein>
    <recommendedName>
        <fullName evidence="5">Copper transport protein</fullName>
    </recommendedName>
</protein>
<keyword evidence="5" id="KW-0813">Transport</keyword>
<dbReference type="GO" id="GO:0005375">
    <property type="term" value="F:copper ion transmembrane transporter activity"/>
    <property type="evidence" value="ECO:0007669"/>
    <property type="project" value="UniProtKB-UniRule"/>
</dbReference>
<evidence type="ECO:0000256" key="1">
    <source>
        <dbReference type="ARBA" id="ARBA00004141"/>
    </source>
</evidence>
<dbReference type="AlphaFoldDB" id="A0AAD6UIY5"/>
<feature type="transmembrane region" description="Helical" evidence="5">
    <location>
        <begin position="112"/>
        <end position="134"/>
    </location>
</feature>
<organism evidence="7 8">
    <name type="scientific">Mycena belliarum</name>
    <dbReference type="NCBI Taxonomy" id="1033014"/>
    <lineage>
        <taxon>Eukaryota</taxon>
        <taxon>Fungi</taxon>
        <taxon>Dikarya</taxon>
        <taxon>Basidiomycota</taxon>
        <taxon>Agaricomycotina</taxon>
        <taxon>Agaricomycetes</taxon>
        <taxon>Agaricomycetidae</taxon>
        <taxon>Agaricales</taxon>
        <taxon>Marasmiineae</taxon>
        <taxon>Mycenaceae</taxon>
        <taxon>Mycena</taxon>
    </lineage>
</organism>
<keyword evidence="5" id="KW-0406">Ion transport</keyword>
<evidence type="ECO:0000313" key="8">
    <source>
        <dbReference type="Proteomes" id="UP001222325"/>
    </source>
</evidence>
<dbReference type="EMBL" id="JARJCN010000001">
    <property type="protein sequence ID" value="KAJ7104350.1"/>
    <property type="molecule type" value="Genomic_DNA"/>
</dbReference>
<proteinExistence type="inferred from homology"/>
<evidence type="ECO:0000256" key="4">
    <source>
        <dbReference type="ARBA" id="ARBA00023136"/>
    </source>
</evidence>
<evidence type="ECO:0000256" key="6">
    <source>
        <dbReference type="SAM" id="SignalP"/>
    </source>
</evidence>
<name>A0AAD6UIY5_9AGAR</name>
<feature type="signal peptide" evidence="6">
    <location>
        <begin position="1"/>
        <end position="16"/>
    </location>
</feature>
<dbReference type="GO" id="GO:0005886">
    <property type="term" value="C:plasma membrane"/>
    <property type="evidence" value="ECO:0007669"/>
    <property type="project" value="TreeGrafter"/>
</dbReference>
<dbReference type="InterPro" id="IPR007274">
    <property type="entry name" value="Cop_transporter"/>
</dbReference>
<keyword evidence="3 5" id="KW-1133">Transmembrane helix</keyword>
<dbReference type="Pfam" id="PF04145">
    <property type="entry name" value="Ctr"/>
    <property type="match status" value="1"/>
</dbReference>
<keyword evidence="5" id="KW-0187">Copper transport</keyword>
<keyword evidence="5" id="KW-0186">Copper</keyword>
<evidence type="ECO:0000256" key="2">
    <source>
        <dbReference type="ARBA" id="ARBA00022692"/>
    </source>
</evidence>
<evidence type="ECO:0000256" key="3">
    <source>
        <dbReference type="ARBA" id="ARBA00022989"/>
    </source>
</evidence>
<comment type="similarity">
    <text evidence="5">Belongs to the copper transporter (Ctr) (TC 1.A.56) family. SLC31A subfamily.</text>
</comment>
<reference evidence="7" key="1">
    <citation type="submission" date="2023-03" db="EMBL/GenBank/DDBJ databases">
        <title>Massive genome expansion in bonnet fungi (Mycena s.s.) driven by repeated elements and novel gene families across ecological guilds.</title>
        <authorList>
            <consortium name="Lawrence Berkeley National Laboratory"/>
            <person name="Harder C.B."/>
            <person name="Miyauchi S."/>
            <person name="Viragh M."/>
            <person name="Kuo A."/>
            <person name="Thoen E."/>
            <person name="Andreopoulos B."/>
            <person name="Lu D."/>
            <person name="Skrede I."/>
            <person name="Drula E."/>
            <person name="Henrissat B."/>
            <person name="Morin E."/>
            <person name="Kohler A."/>
            <person name="Barry K."/>
            <person name="LaButti K."/>
            <person name="Morin E."/>
            <person name="Salamov A."/>
            <person name="Lipzen A."/>
            <person name="Mereny Z."/>
            <person name="Hegedus B."/>
            <person name="Baldrian P."/>
            <person name="Stursova M."/>
            <person name="Weitz H."/>
            <person name="Taylor A."/>
            <person name="Grigoriev I.V."/>
            <person name="Nagy L.G."/>
            <person name="Martin F."/>
            <person name="Kauserud H."/>
        </authorList>
    </citation>
    <scope>NUCLEOTIDE SEQUENCE</scope>
    <source>
        <strain evidence="7">CBHHK173m</strain>
    </source>
</reference>
<dbReference type="PANTHER" id="PTHR12483:SF27">
    <property type="entry name" value="COPPER TRANSPORT PROTEIN CTR1"/>
    <property type="match status" value="1"/>
</dbReference>
<comment type="subcellular location">
    <subcellularLocation>
        <location evidence="1 5">Membrane</location>
        <topology evidence="1 5">Multi-pass membrane protein</topology>
    </subcellularLocation>
</comment>
<dbReference type="PANTHER" id="PTHR12483">
    <property type="entry name" value="SOLUTE CARRIER FAMILY 31 COPPER TRANSPORTERS"/>
    <property type="match status" value="1"/>
</dbReference>
<accession>A0AAD6UIY5</accession>
<feature type="transmembrane region" description="Helical" evidence="5">
    <location>
        <begin position="43"/>
        <end position="64"/>
    </location>
</feature>
<sequence>MFFILLLLAQQSLAHGGTAAVAASGMMGTFHFTLGDSLWFAGWIPQSKGALTGACIGLFLLAIVDRWLASCRAMLQTQWTRRVRLATKARIDAPPFIPKHDLARGALHALQALLGFAFMLAVMTFQAAFILSVVGGLGVGEMMFGRYAAAALH</sequence>
<evidence type="ECO:0000256" key="5">
    <source>
        <dbReference type="RuleBase" id="RU367022"/>
    </source>
</evidence>
<dbReference type="Proteomes" id="UP001222325">
    <property type="component" value="Unassembled WGS sequence"/>
</dbReference>
<keyword evidence="2 5" id="KW-0812">Transmembrane</keyword>
<comment type="caution">
    <text evidence="7">The sequence shown here is derived from an EMBL/GenBank/DDBJ whole genome shotgun (WGS) entry which is preliminary data.</text>
</comment>
<feature type="chain" id="PRO_5042061071" description="Copper transport protein" evidence="6">
    <location>
        <begin position="17"/>
        <end position="153"/>
    </location>
</feature>
<evidence type="ECO:0000313" key="7">
    <source>
        <dbReference type="EMBL" id="KAJ7104350.1"/>
    </source>
</evidence>
<keyword evidence="4 5" id="KW-0472">Membrane</keyword>
<keyword evidence="6" id="KW-0732">Signal</keyword>